<dbReference type="EnsemblPlants" id="KEH43858">
    <property type="protein sequence ID" value="KEH43858"/>
    <property type="gene ID" value="MTR_1g103520"/>
</dbReference>
<dbReference type="AlphaFoldDB" id="A0A072VR38"/>
<reference evidence="2" key="3">
    <citation type="submission" date="2015-04" db="UniProtKB">
        <authorList>
            <consortium name="EnsemblPlants"/>
        </authorList>
    </citation>
    <scope>IDENTIFICATION</scope>
    <source>
        <strain evidence="2">cv. Jemalong A17</strain>
    </source>
</reference>
<proteinExistence type="predicted"/>
<organism evidence="1 3">
    <name type="scientific">Medicago truncatula</name>
    <name type="common">Barrel medic</name>
    <name type="synonym">Medicago tribuloides</name>
    <dbReference type="NCBI Taxonomy" id="3880"/>
    <lineage>
        <taxon>Eukaryota</taxon>
        <taxon>Viridiplantae</taxon>
        <taxon>Streptophyta</taxon>
        <taxon>Embryophyta</taxon>
        <taxon>Tracheophyta</taxon>
        <taxon>Spermatophyta</taxon>
        <taxon>Magnoliopsida</taxon>
        <taxon>eudicotyledons</taxon>
        <taxon>Gunneridae</taxon>
        <taxon>Pentapetalae</taxon>
        <taxon>rosids</taxon>
        <taxon>fabids</taxon>
        <taxon>Fabales</taxon>
        <taxon>Fabaceae</taxon>
        <taxon>Papilionoideae</taxon>
        <taxon>50 kb inversion clade</taxon>
        <taxon>NPAAA clade</taxon>
        <taxon>Hologalegina</taxon>
        <taxon>IRL clade</taxon>
        <taxon>Trifolieae</taxon>
        <taxon>Medicago</taxon>
    </lineage>
</organism>
<dbReference type="Gene3D" id="3.10.110.10">
    <property type="entry name" value="Ubiquitin Conjugating Enzyme"/>
    <property type="match status" value="1"/>
</dbReference>
<accession>A0A072VR38</accession>
<protein>
    <submittedName>
        <fullName evidence="1">Ubiquitin-conjugating enzyme family protein, putative</fullName>
    </submittedName>
</protein>
<dbReference type="STRING" id="3880.A0A072VR38"/>
<dbReference type="HOGENOM" id="CLU_2336783_0_0_1"/>
<sequence length="98" mass="11451">MEETKGEGYLRRLTISENFLSFAKFRKIFDESCNFRRREFPDPVSPELFLAEDHPMAAPKVRFLNKNISSSSSYTNIDKLGRIRLDILKDTFECSKPI</sequence>
<name>A0A072VR38_MEDTR</name>
<evidence type="ECO:0000313" key="3">
    <source>
        <dbReference type="Proteomes" id="UP000002051"/>
    </source>
</evidence>
<evidence type="ECO:0000313" key="2">
    <source>
        <dbReference type="EnsemblPlants" id="KEH43858"/>
    </source>
</evidence>
<dbReference type="EMBL" id="CM001217">
    <property type="protein sequence ID" value="KEH43858.1"/>
    <property type="molecule type" value="Genomic_DNA"/>
</dbReference>
<reference evidence="1 3" key="2">
    <citation type="journal article" date="2014" name="BMC Genomics">
        <title>An improved genome release (version Mt4.0) for the model legume Medicago truncatula.</title>
        <authorList>
            <person name="Tang H."/>
            <person name="Krishnakumar V."/>
            <person name="Bidwell S."/>
            <person name="Rosen B."/>
            <person name="Chan A."/>
            <person name="Zhou S."/>
            <person name="Gentzbittel L."/>
            <person name="Childs K.L."/>
            <person name="Yandell M."/>
            <person name="Gundlach H."/>
            <person name="Mayer K.F."/>
            <person name="Schwartz D.C."/>
            <person name="Town C.D."/>
        </authorList>
    </citation>
    <scope>GENOME REANNOTATION</scope>
    <source>
        <strain evidence="1">A17</strain>
        <strain evidence="2 3">cv. Jemalong A17</strain>
    </source>
</reference>
<dbReference type="Proteomes" id="UP000002051">
    <property type="component" value="Unassembled WGS sequence"/>
</dbReference>
<keyword evidence="3" id="KW-1185">Reference proteome</keyword>
<dbReference type="InterPro" id="IPR016135">
    <property type="entry name" value="UBQ-conjugating_enzyme/RWD"/>
</dbReference>
<evidence type="ECO:0000313" key="1">
    <source>
        <dbReference type="EMBL" id="KEH43858.1"/>
    </source>
</evidence>
<dbReference type="SUPFAM" id="SSF54495">
    <property type="entry name" value="UBC-like"/>
    <property type="match status" value="1"/>
</dbReference>
<reference evidence="1 3" key="1">
    <citation type="journal article" date="2011" name="Nature">
        <title>The Medicago genome provides insight into the evolution of rhizobial symbioses.</title>
        <authorList>
            <person name="Young N.D."/>
            <person name="Debelle F."/>
            <person name="Oldroyd G.E."/>
            <person name="Geurts R."/>
            <person name="Cannon S.B."/>
            <person name="Udvardi M.K."/>
            <person name="Benedito V.A."/>
            <person name="Mayer K.F."/>
            <person name="Gouzy J."/>
            <person name="Schoof H."/>
            <person name="Van de Peer Y."/>
            <person name="Proost S."/>
            <person name="Cook D.R."/>
            <person name="Meyers B.C."/>
            <person name="Spannagl M."/>
            <person name="Cheung F."/>
            <person name="De Mita S."/>
            <person name="Krishnakumar V."/>
            <person name="Gundlach H."/>
            <person name="Zhou S."/>
            <person name="Mudge J."/>
            <person name="Bharti A.K."/>
            <person name="Murray J.D."/>
            <person name="Naoumkina M.A."/>
            <person name="Rosen B."/>
            <person name="Silverstein K.A."/>
            <person name="Tang H."/>
            <person name="Rombauts S."/>
            <person name="Zhao P.X."/>
            <person name="Zhou P."/>
            <person name="Barbe V."/>
            <person name="Bardou P."/>
            <person name="Bechner M."/>
            <person name="Bellec A."/>
            <person name="Berger A."/>
            <person name="Berges H."/>
            <person name="Bidwell S."/>
            <person name="Bisseling T."/>
            <person name="Choisne N."/>
            <person name="Couloux A."/>
            <person name="Denny R."/>
            <person name="Deshpande S."/>
            <person name="Dai X."/>
            <person name="Doyle J.J."/>
            <person name="Dudez A.M."/>
            <person name="Farmer A.D."/>
            <person name="Fouteau S."/>
            <person name="Franken C."/>
            <person name="Gibelin C."/>
            <person name="Gish J."/>
            <person name="Goldstein S."/>
            <person name="Gonzalez A.J."/>
            <person name="Green P.J."/>
            <person name="Hallab A."/>
            <person name="Hartog M."/>
            <person name="Hua A."/>
            <person name="Humphray S.J."/>
            <person name="Jeong D.H."/>
            <person name="Jing Y."/>
            <person name="Jocker A."/>
            <person name="Kenton S.M."/>
            <person name="Kim D.J."/>
            <person name="Klee K."/>
            <person name="Lai H."/>
            <person name="Lang C."/>
            <person name="Lin S."/>
            <person name="Macmil S.L."/>
            <person name="Magdelenat G."/>
            <person name="Matthews L."/>
            <person name="McCorrison J."/>
            <person name="Monaghan E.L."/>
            <person name="Mun J.H."/>
            <person name="Najar F.Z."/>
            <person name="Nicholson C."/>
            <person name="Noirot C."/>
            <person name="O'Bleness M."/>
            <person name="Paule C.R."/>
            <person name="Poulain J."/>
            <person name="Prion F."/>
            <person name="Qin B."/>
            <person name="Qu C."/>
            <person name="Retzel E.F."/>
            <person name="Riddle C."/>
            <person name="Sallet E."/>
            <person name="Samain S."/>
            <person name="Samson N."/>
            <person name="Sanders I."/>
            <person name="Saurat O."/>
            <person name="Scarpelli C."/>
            <person name="Schiex T."/>
            <person name="Segurens B."/>
            <person name="Severin A.J."/>
            <person name="Sherrier D.J."/>
            <person name="Shi R."/>
            <person name="Sims S."/>
            <person name="Singer S.R."/>
            <person name="Sinharoy S."/>
            <person name="Sterck L."/>
            <person name="Viollet A."/>
            <person name="Wang B.B."/>
            <person name="Wang K."/>
            <person name="Wang M."/>
            <person name="Wang X."/>
            <person name="Warfsmann J."/>
            <person name="Weissenbach J."/>
            <person name="White D.D."/>
            <person name="White J.D."/>
            <person name="Wiley G.B."/>
            <person name="Wincker P."/>
            <person name="Xing Y."/>
            <person name="Yang L."/>
            <person name="Yao Z."/>
            <person name="Ying F."/>
            <person name="Zhai J."/>
            <person name="Zhou L."/>
            <person name="Zuber A."/>
            <person name="Denarie J."/>
            <person name="Dixon R.A."/>
            <person name="May G.D."/>
            <person name="Schwartz D.C."/>
            <person name="Rogers J."/>
            <person name="Quetier F."/>
            <person name="Town C.D."/>
            <person name="Roe B.A."/>
        </authorList>
    </citation>
    <scope>NUCLEOTIDE SEQUENCE [LARGE SCALE GENOMIC DNA]</scope>
    <source>
        <strain evidence="1">A17</strain>
        <strain evidence="2 3">cv. Jemalong A17</strain>
    </source>
</reference>
<gene>
    <name evidence="1" type="ordered locus">MTR_1g103520</name>
</gene>